<reference evidence="2 3" key="1">
    <citation type="submission" date="2017-12" db="EMBL/GenBank/DDBJ databases">
        <title>Comparative genomics of Botrytis spp.</title>
        <authorList>
            <person name="Valero-Jimenez C.A."/>
            <person name="Tapia P."/>
            <person name="Veloso J."/>
            <person name="Silva-Moreno E."/>
            <person name="Staats M."/>
            <person name="Valdes J.H."/>
            <person name="Van Kan J.A.L."/>
        </authorList>
    </citation>
    <scope>NUCLEOTIDE SEQUENCE [LARGE SCALE GENOMIC DNA]</scope>
    <source>
        <strain evidence="2 3">MUCL3349</strain>
    </source>
</reference>
<evidence type="ECO:0000313" key="2">
    <source>
        <dbReference type="EMBL" id="TGO86812.1"/>
    </source>
</evidence>
<gene>
    <name evidence="2" type="ORF">BPOR_0274g00030</name>
</gene>
<organism evidence="2 3">
    <name type="scientific">Botrytis porri</name>
    <dbReference type="NCBI Taxonomy" id="87229"/>
    <lineage>
        <taxon>Eukaryota</taxon>
        <taxon>Fungi</taxon>
        <taxon>Dikarya</taxon>
        <taxon>Ascomycota</taxon>
        <taxon>Pezizomycotina</taxon>
        <taxon>Leotiomycetes</taxon>
        <taxon>Helotiales</taxon>
        <taxon>Sclerotiniaceae</taxon>
        <taxon>Botrytis</taxon>
    </lineage>
</organism>
<dbReference type="AlphaFoldDB" id="A0A4Z1KQI0"/>
<evidence type="ECO:0000313" key="3">
    <source>
        <dbReference type="Proteomes" id="UP000297280"/>
    </source>
</evidence>
<feature type="compositionally biased region" description="Basic and acidic residues" evidence="1">
    <location>
        <begin position="151"/>
        <end position="189"/>
    </location>
</feature>
<feature type="compositionally biased region" description="Polar residues" evidence="1">
    <location>
        <begin position="234"/>
        <end position="247"/>
    </location>
</feature>
<proteinExistence type="predicted"/>
<comment type="caution">
    <text evidence="2">The sequence shown here is derived from an EMBL/GenBank/DDBJ whole genome shotgun (WGS) entry which is preliminary data.</text>
</comment>
<sequence length="354" mass="39216">MSQTSIKNLASRDRKQEQCNVEVSTRQRVENITRNKVMWQKNILPGGRVDWVIVGFSAPVLIEKKVDVQVGAREIFAEQNEKDSERLIVAAVPIELSSTIKNGELDLLTGKGDSREVGKDKAGKTGAIIMKVVTKEFITLENNNTSGHSCEAIKSRDTFGNHEESEEKMTLLEKGGKPEPFEGRSDDKAPPTIGELFKPQNYTSSVASHSLPSVSGRRSRDLGRERRDSHLRMPSNQESRATRSTLSPKRRLSDPQSRASSITSTSARRPHPAEILKSFRSSVFTSSNSLGAVYSPIFNTKNSKARLTTSVLPRDNQSIPRRPKTTITVASRMITHALGIRAVPRVLESKVESN</sequence>
<keyword evidence="3" id="KW-1185">Reference proteome</keyword>
<feature type="compositionally biased region" description="Basic and acidic residues" evidence="1">
    <location>
        <begin position="218"/>
        <end position="231"/>
    </location>
</feature>
<feature type="compositionally biased region" description="Low complexity" evidence="1">
    <location>
        <begin position="204"/>
        <end position="216"/>
    </location>
</feature>
<evidence type="ECO:0000256" key="1">
    <source>
        <dbReference type="SAM" id="MobiDB-lite"/>
    </source>
</evidence>
<protein>
    <submittedName>
        <fullName evidence="2">Uncharacterized protein</fullName>
    </submittedName>
</protein>
<feature type="compositionally biased region" description="Low complexity" evidence="1">
    <location>
        <begin position="257"/>
        <end position="267"/>
    </location>
</feature>
<accession>A0A4Z1KQI0</accession>
<dbReference type="EMBL" id="PQXO01000273">
    <property type="protein sequence ID" value="TGO86812.1"/>
    <property type="molecule type" value="Genomic_DNA"/>
</dbReference>
<dbReference type="Proteomes" id="UP000297280">
    <property type="component" value="Unassembled WGS sequence"/>
</dbReference>
<name>A0A4Z1KQI0_9HELO</name>
<feature type="region of interest" description="Disordered" evidence="1">
    <location>
        <begin position="144"/>
        <end position="273"/>
    </location>
</feature>